<dbReference type="InterPro" id="IPR017941">
    <property type="entry name" value="Rieske_2Fe-2S"/>
</dbReference>
<dbReference type="CDD" id="cd03529">
    <property type="entry name" value="Rieske_NirD"/>
    <property type="match status" value="1"/>
</dbReference>
<keyword evidence="2" id="KW-0479">Metal-binding</keyword>
<feature type="domain" description="Rieske" evidence="7">
    <location>
        <begin position="27"/>
        <end position="136"/>
    </location>
</feature>
<dbReference type="PROSITE" id="PS51300">
    <property type="entry name" value="NIRD"/>
    <property type="match status" value="1"/>
</dbReference>
<keyword evidence="4" id="KW-0408">Iron</keyword>
<dbReference type="Proteomes" id="UP000183015">
    <property type="component" value="Unassembled WGS sequence"/>
</dbReference>
<evidence type="ECO:0000313" key="9">
    <source>
        <dbReference type="Proteomes" id="UP000183015"/>
    </source>
</evidence>
<dbReference type="GO" id="GO:0004497">
    <property type="term" value="F:monooxygenase activity"/>
    <property type="evidence" value="ECO:0007669"/>
    <property type="project" value="UniProtKB-ARBA"/>
</dbReference>
<organism evidence="8 9">
    <name type="scientific">Streptacidiphilus jiangxiensis</name>
    <dbReference type="NCBI Taxonomy" id="235985"/>
    <lineage>
        <taxon>Bacteria</taxon>
        <taxon>Bacillati</taxon>
        <taxon>Actinomycetota</taxon>
        <taxon>Actinomycetes</taxon>
        <taxon>Kitasatosporales</taxon>
        <taxon>Streptomycetaceae</taxon>
        <taxon>Streptacidiphilus</taxon>
    </lineage>
</organism>
<dbReference type="Pfam" id="PF13806">
    <property type="entry name" value="Rieske_2"/>
    <property type="match status" value="1"/>
</dbReference>
<evidence type="ECO:0000256" key="3">
    <source>
        <dbReference type="ARBA" id="ARBA00023002"/>
    </source>
</evidence>
<dbReference type="EMBL" id="FOAZ01000012">
    <property type="protein sequence ID" value="SEL76283.1"/>
    <property type="molecule type" value="Genomic_DNA"/>
</dbReference>
<dbReference type="GO" id="GO:0046872">
    <property type="term" value="F:metal ion binding"/>
    <property type="evidence" value="ECO:0007669"/>
    <property type="project" value="UniProtKB-KW"/>
</dbReference>
<dbReference type="SUPFAM" id="SSF50022">
    <property type="entry name" value="ISP domain"/>
    <property type="match status" value="1"/>
</dbReference>
<dbReference type="InterPro" id="IPR017881">
    <property type="entry name" value="NirD"/>
</dbReference>
<reference evidence="9" key="1">
    <citation type="submission" date="2016-10" db="EMBL/GenBank/DDBJ databases">
        <authorList>
            <person name="Varghese N."/>
        </authorList>
    </citation>
    <scope>NUCLEOTIDE SEQUENCE [LARGE SCALE GENOMIC DNA]</scope>
    <source>
        <strain evidence="9">DSM 45096 / BCRC 16803 / CGMCC 4.1857 / CIP 109030 / JCM 12277 / KCTC 19219 / NBRC 100920 / 33214</strain>
    </source>
</reference>
<sequence length="138" mass="14961">MTEMLTRPVAAEVVTGTVEILDGRSWTRVCAYEQLTPGRGVAALSAEGAQVAIFRDRSGALYAVDNRDPFSGAYVLSRGIVGSRDGVPTVASPMYKHVFDLRDGRCLDERTTPDGRPAVLRVWTVRVVQKHGTAEGAR</sequence>
<evidence type="ECO:0000256" key="5">
    <source>
        <dbReference type="ARBA" id="ARBA00023014"/>
    </source>
</evidence>
<protein>
    <submittedName>
        <fullName evidence="8">Nitrite reductase (NADH) small subunit</fullName>
    </submittedName>
</protein>
<accession>A0A1H7SUM7</accession>
<dbReference type="AlphaFoldDB" id="A0A1H7SUM7"/>
<dbReference type="InterPro" id="IPR036922">
    <property type="entry name" value="Rieske_2Fe-2S_sf"/>
</dbReference>
<keyword evidence="5" id="KW-0411">Iron-sulfur</keyword>
<dbReference type="GO" id="GO:0042128">
    <property type="term" value="P:nitrate assimilation"/>
    <property type="evidence" value="ECO:0007669"/>
    <property type="project" value="UniProtKB-KW"/>
</dbReference>
<dbReference type="Gene3D" id="2.102.10.10">
    <property type="entry name" value="Rieske [2Fe-2S] iron-sulphur domain"/>
    <property type="match status" value="1"/>
</dbReference>
<keyword evidence="3" id="KW-0560">Oxidoreductase</keyword>
<proteinExistence type="predicted"/>
<dbReference type="PANTHER" id="PTHR40562">
    <property type="match status" value="1"/>
</dbReference>
<name>A0A1H7SUM7_STRJI</name>
<keyword evidence="6" id="KW-0534">Nitrate assimilation</keyword>
<dbReference type="InterPro" id="IPR012748">
    <property type="entry name" value="Rieske-like_NirD"/>
</dbReference>
<evidence type="ECO:0000256" key="2">
    <source>
        <dbReference type="ARBA" id="ARBA00022723"/>
    </source>
</evidence>
<keyword evidence="9" id="KW-1185">Reference proteome</keyword>
<evidence type="ECO:0000256" key="1">
    <source>
        <dbReference type="ARBA" id="ARBA00022714"/>
    </source>
</evidence>
<dbReference type="PANTHER" id="PTHR40562:SF1">
    <property type="entry name" value="NITRITE REDUCTASE (NADH) SMALL SUBUNIT"/>
    <property type="match status" value="1"/>
</dbReference>
<dbReference type="GO" id="GO:0008942">
    <property type="term" value="F:nitrite reductase [NAD(P)H] activity"/>
    <property type="evidence" value="ECO:0007669"/>
    <property type="project" value="InterPro"/>
</dbReference>
<evidence type="ECO:0000256" key="4">
    <source>
        <dbReference type="ARBA" id="ARBA00023004"/>
    </source>
</evidence>
<evidence type="ECO:0000259" key="7">
    <source>
        <dbReference type="PROSITE" id="PS51296"/>
    </source>
</evidence>
<dbReference type="eggNOG" id="COG2146">
    <property type="taxonomic scope" value="Bacteria"/>
</dbReference>
<dbReference type="PROSITE" id="PS51296">
    <property type="entry name" value="RIESKE"/>
    <property type="match status" value="1"/>
</dbReference>
<dbReference type="GO" id="GO:0051537">
    <property type="term" value="F:2 iron, 2 sulfur cluster binding"/>
    <property type="evidence" value="ECO:0007669"/>
    <property type="project" value="UniProtKB-KW"/>
</dbReference>
<evidence type="ECO:0000256" key="6">
    <source>
        <dbReference type="ARBA" id="ARBA00023063"/>
    </source>
</evidence>
<dbReference type="GO" id="GO:0016705">
    <property type="term" value="F:oxidoreductase activity, acting on paired donors, with incorporation or reduction of molecular oxygen"/>
    <property type="evidence" value="ECO:0007669"/>
    <property type="project" value="UniProtKB-ARBA"/>
</dbReference>
<keyword evidence="1" id="KW-0001">2Fe-2S</keyword>
<dbReference type="NCBIfam" id="TIGR02378">
    <property type="entry name" value="nirD_assim_sml"/>
    <property type="match status" value="1"/>
</dbReference>
<gene>
    <name evidence="8" type="ORF">SAMN05414137_112240</name>
</gene>
<evidence type="ECO:0000313" key="8">
    <source>
        <dbReference type="EMBL" id="SEL76283.1"/>
    </source>
</evidence>
<dbReference type="STRING" id="235985.SAMN05414137_112240"/>